<dbReference type="Gene3D" id="3.30.428.10">
    <property type="entry name" value="HIT-like"/>
    <property type="match status" value="1"/>
</dbReference>
<protein>
    <submittedName>
        <fullName evidence="4">HIT family hydrolase</fullName>
    </submittedName>
</protein>
<accession>A0ABY8CDT5</accession>
<feature type="compositionally biased region" description="Acidic residues" evidence="2">
    <location>
        <begin position="168"/>
        <end position="186"/>
    </location>
</feature>
<dbReference type="EMBL" id="CP104395">
    <property type="protein sequence ID" value="WEL19357.1"/>
    <property type="molecule type" value="Genomic_DNA"/>
</dbReference>
<feature type="domain" description="HIT" evidence="3">
    <location>
        <begin position="9"/>
        <end position="116"/>
    </location>
</feature>
<feature type="region of interest" description="Disordered" evidence="2">
    <location>
        <begin position="156"/>
        <end position="204"/>
    </location>
</feature>
<gene>
    <name evidence="4" type="primary">hit2</name>
    <name evidence="4" type="ORF">SVXNc_0332</name>
</gene>
<keyword evidence="4" id="KW-0378">Hydrolase</keyword>
<keyword evidence="5" id="KW-1185">Reference proteome</keyword>
<dbReference type="Pfam" id="PF01230">
    <property type="entry name" value="HIT"/>
    <property type="match status" value="1"/>
</dbReference>
<name>A0ABY8CDT5_9ARCH</name>
<dbReference type="InterPro" id="IPR036265">
    <property type="entry name" value="HIT-like_sf"/>
</dbReference>
<dbReference type="InterPro" id="IPR001310">
    <property type="entry name" value="Histidine_triad_HIT"/>
</dbReference>
<dbReference type="InterPro" id="IPR011146">
    <property type="entry name" value="HIT-like"/>
</dbReference>
<dbReference type="GO" id="GO:0016787">
    <property type="term" value="F:hydrolase activity"/>
    <property type="evidence" value="ECO:0007669"/>
    <property type="project" value="UniProtKB-KW"/>
</dbReference>
<evidence type="ECO:0000259" key="3">
    <source>
        <dbReference type="PROSITE" id="PS51084"/>
    </source>
</evidence>
<evidence type="ECO:0000256" key="2">
    <source>
        <dbReference type="SAM" id="MobiDB-lite"/>
    </source>
</evidence>
<feature type="compositionally biased region" description="Basic and acidic residues" evidence="2">
    <location>
        <begin position="156"/>
        <end position="167"/>
    </location>
</feature>
<dbReference type="RefSeq" id="WP_347722229.1">
    <property type="nucleotide sequence ID" value="NZ_CP104395.1"/>
</dbReference>
<proteinExistence type="predicted"/>
<comment type="caution">
    <text evidence="1">Lacks conserved residue(s) required for the propagation of feature annotation.</text>
</comment>
<evidence type="ECO:0000313" key="5">
    <source>
        <dbReference type="Proteomes" id="UP001218034"/>
    </source>
</evidence>
<feature type="compositionally biased region" description="Basic and acidic residues" evidence="2">
    <location>
        <begin position="187"/>
        <end position="202"/>
    </location>
</feature>
<evidence type="ECO:0000313" key="4">
    <source>
        <dbReference type="EMBL" id="WEL19357.1"/>
    </source>
</evidence>
<sequence length="254" mass="28391">MPQQGGQCPFCQLIQNPDQLMLVGESENFYAWLEVNPRAKGHSMIVPKEHKENVLEFSSKEWTEAFNLTREVVEKAKKGIGADGASITVNIEEAGGQMLPHAYIQVFPRFQGEETAGTPTGAIFPQRDELQQQLDSIASDMNSASVDIGGGEEIEAHPESQRFKDPEPEPEPDDSEDEEQEAEEPETEQKVVEKEIEVKDAGELSEDELVQELINRHGSREGFVSSETFEQIISGTGFSLKKSSNYEKKSFDWI</sequence>
<dbReference type="PANTHER" id="PTHR46648">
    <property type="entry name" value="HIT FAMILY PROTEIN 1"/>
    <property type="match status" value="1"/>
</dbReference>
<reference evidence="4 5" key="1">
    <citation type="submission" date="2022-09" db="EMBL/GenBank/DDBJ databases">
        <title>Xylan utilization by haloarchaea-nanohaloarchaea associations.</title>
        <authorList>
            <person name="Yakimov M."/>
        </authorList>
    </citation>
    <scope>NUCLEOTIDE SEQUENCE [LARGE SCALE GENOMIC DNA]</scope>
    <source>
        <strain evidence="4 5">SVXNc</strain>
    </source>
</reference>
<dbReference type="PROSITE" id="PS51084">
    <property type="entry name" value="HIT_2"/>
    <property type="match status" value="1"/>
</dbReference>
<dbReference type="PANTHER" id="PTHR46648:SF1">
    <property type="entry name" value="ADENOSINE 5'-MONOPHOSPHORAMIDASE HNT1"/>
    <property type="match status" value="1"/>
</dbReference>
<dbReference type="GeneID" id="90589768"/>
<evidence type="ECO:0000256" key="1">
    <source>
        <dbReference type="PROSITE-ProRule" id="PRU00464"/>
    </source>
</evidence>
<dbReference type="Proteomes" id="UP001218034">
    <property type="component" value="Chromosome"/>
</dbReference>
<organism evidence="4 5">
    <name type="scientific">Candidatus Nanohalococcus occultus</name>
    <dbReference type="NCBI Taxonomy" id="2978047"/>
    <lineage>
        <taxon>Archaea</taxon>
        <taxon>Candidatus Nanohalarchaeota</taxon>
        <taxon>Candidatus Nanohalarchaeota incertae sedis</taxon>
        <taxon>Candidatus Nanohalococcus</taxon>
    </lineage>
</organism>
<dbReference type="SUPFAM" id="SSF54197">
    <property type="entry name" value="HIT-like"/>
    <property type="match status" value="1"/>
</dbReference>